<feature type="transmembrane region" description="Helical" evidence="2">
    <location>
        <begin position="18"/>
        <end position="35"/>
    </location>
</feature>
<evidence type="ECO:0000256" key="1">
    <source>
        <dbReference type="SAM" id="MobiDB-lite"/>
    </source>
</evidence>
<evidence type="ECO:0000313" key="4">
    <source>
        <dbReference type="EMBL" id="KIN06227.1"/>
    </source>
</evidence>
<dbReference type="GO" id="GO:0016740">
    <property type="term" value="F:transferase activity"/>
    <property type="evidence" value="ECO:0007669"/>
    <property type="project" value="UniProtKB-KW"/>
</dbReference>
<dbReference type="Pfam" id="PF05686">
    <property type="entry name" value="Glyco_transf_90"/>
    <property type="match status" value="1"/>
</dbReference>
<dbReference type="PANTHER" id="PTHR12203">
    <property type="entry name" value="KDEL LYS-ASP-GLU-LEU CONTAINING - RELATED"/>
    <property type="match status" value="1"/>
</dbReference>
<dbReference type="SMART" id="SM00672">
    <property type="entry name" value="CAP10"/>
    <property type="match status" value="1"/>
</dbReference>
<dbReference type="InterPro" id="IPR051091">
    <property type="entry name" value="O-Glucosyltr/Glycosyltrsf_90"/>
</dbReference>
<dbReference type="HOGENOM" id="CLU_005027_4_1_1"/>
<gene>
    <name evidence="4" type="ORF">OIDMADRAFT_101015</name>
</gene>
<keyword evidence="2" id="KW-1133">Transmembrane helix</keyword>
<dbReference type="InParanoid" id="A0A0C3HVH8"/>
<dbReference type="EMBL" id="KN832871">
    <property type="protein sequence ID" value="KIN06227.1"/>
    <property type="molecule type" value="Genomic_DNA"/>
</dbReference>
<evidence type="ECO:0000313" key="5">
    <source>
        <dbReference type="Proteomes" id="UP000054321"/>
    </source>
</evidence>
<keyword evidence="5" id="KW-1185">Reference proteome</keyword>
<dbReference type="OrthoDB" id="541052at2759"/>
<keyword evidence="4" id="KW-0808">Transferase</keyword>
<sequence>MPLDILKARKRRFRSRQIVTLVTLFAVATCLIYWLRSPPIPPVDNTQLKPKQPPVTSSEKPKPKVYNSHPIWQLSKDAEKAFEETLAKQSQTLVQAVKEYRRRYGIPPPPNFDKWYSFAKMKRVQLIDEYDSIHQSLTPFWGIKPSTIRARAREAQGFSNSLFNVMIRNGEITKAEGGDWLEEAFQGMSKDFIKHLPDMDLCFNVHDEPRVIVPYDDLTRLVAEATEIAMPAANAATAPRNSWSKRPSDINDGLRIDEVKTTRFNTFAHQPTWTHSRMSCPPDSPARALGDGPKKDNYDSYSVTDLGFIYNQTAFSDICQSPSFSETYGFFDRPNAFNIVHDLFPIFSQSKVSSYSDILYPSPWYWYGKVPYNESLDMDWQDKSDLLYWRGSTTGGFSRDGGWRRQHRQHVVQKINGKDQAMILEDRGTGSKEEWQVKQVPRSSFKDNFDVHFSHIGQCDPGDCDAQKEFFELKDAEDQQAAWKYKYLLDMDGNAFSGRFYAFLKSKSLVYKMAIFREWHEEWLKPWVHFVPLSLRGDEWVEATRWFGDELAGKTAAERIALQGRQWAEKVLRNEDLEVWFFRLLLEYGRLVDDDREIIGYTTT</sequence>
<feature type="domain" description="Glycosyl transferase CAP10" evidence="3">
    <location>
        <begin position="302"/>
        <end position="595"/>
    </location>
</feature>
<reference evidence="5" key="2">
    <citation type="submission" date="2015-01" db="EMBL/GenBank/DDBJ databases">
        <title>Evolutionary Origins and Diversification of the Mycorrhizal Mutualists.</title>
        <authorList>
            <consortium name="DOE Joint Genome Institute"/>
            <consortium name="Mycorrhizal Genomics Consortium"/>
            <person name="Kohler A."/>
            <person name="Kuo A."/>
            <person name="Nagy L.G."/>
            <person name="Floudas D."/>
            <person name="Copeland A."/>
            <person name="Barry K.W."/>
            <person name="Cichocki N."/>
            <person name="Veneault-Fourrey C."/>
            <person name="LaButti K."/>
            <person name="Lindquist E.A."/>
            <person name="Lipzen A."/>
            <person name="Lundell T."/>
            <person name="Morin E."/>
            <person name="Murat C."/>
            <person name="Riley R."/>
            <person name="Ohm R."/>
            <person name="Sun H."/>
            <person name="Tunlid A."/>
            <person name="Henrissat B."/>
            <person name="Grigoriev I.V."/>
            <person name="Hibbett D.S."/>
            <person name="Martin F."/>
        </authorList>
    </citation>
    <scope>NUCLEOTIDE SEQUENCE [LARGE SCALE GENOMIC DNA]</scope>
    <source>
        <strain evidence="5">Zn</strain>
    </source>
</reference>
<evidence type="ECO:0000256" key="2">
    <source>
        <dbReference type="SAM" id="Phobius"/>
    </source>
</evidence>
<dbReference type="PANTHER" id="PTHR12203:SF104">
    <property type="entry name" value="PROTEIN CAP1, PUTATIVE (AFU_ORTHOLOGUE AFUA_1G05595)-RELATED"/>
    <property type="match status" value="1"/>
</dbReference>
<feature type="region of interest" description="Disordered" evidence="1">
    <location>
        <begin position="43"/>
        <end position="63"/>
    </location>
</feature>
<proteinExistence type="predicted"/>
<dbReference type="AlphaFoldDB" id="A0A0C3HVH8"/>
<accession>A0A0C3HVH8</accession>
<name>A0A0C3HVH8_OIDMZ</name>
<reference evidence="4 5" key="1">
    <citation type="submission" date="2014-04" db="EMBL/GenBank/DDBJ databases">
        <authorList>
            <consortium name="DOE Joint Genome Institute"/>
            <person name="Kuo A."/>
            <person name="Martino E."/>
            <person name="Perotto S."/>
            <person name="Kohler A."/>
            <person name="Nagy L.G."/>
            <person name="Floudas D."/>
            <person name="Copeland A."/>
            <person name="Barry K.W."/>
            <person name="Cichocki N."/>
            <person name="Veneault-Fourrey C."/>
            <person name="LaButti K."/>
            <person name="Lindquist E.A."/>
            <person name="Lipzen A."/>
            <person name="Lundell T."/>
            <person name="Morin E."/>
            <person name="Murat C."/>
            <person name="Sun H."/>
            <person name="Tunlid A."/>
            <person name="Henrissat B."/>
            <person name="Grigoriev I.V."/>
            <person name="Hibbett D.S."/>
            <person name="Martin F."/>
            <person name="Nordberg H.P."/>
            <person name="Cantor M.N."/>
            <person name="Hua S.X."/>
        </authorList>
    </citation>
    <scope>NUCLEOTIDE SEQUENCE [LARGE SCALE GENOMIC DNA]</scope>
    <source>
        <strain evidence="4 5">Zn</strain>
    </source>
</reference>
<feature type="compositionally biased region" description="Polar residues" evidence="1">
    <location>
        <begin position="44"/>
        <end position="58"/>
    </location>
</feature>
<keyword evidence="2" id="KW-0472">Membrane</keyword>
<protein>
    <submittedName>
        <fullName evidence="4">Glycosyltransferase family 90 protein</fullName>
    </submittedName>
</protein>
<organism evidence="4 5">
    <name type="scientific">Oidiodendron maius (strain Zn)</name>
    <dbReference type="NCBI Taxonomy" id="913774"/>
    <lineage>
        <taxon>Eukaryota</taxon>
        <taxon>Fungi</taxon>
        <taxon>Dikarya</taxon>
        <taxon>Ascomycota</taxon>
        <taxon>Pezizomycotina</taxon>
        <taxon>Leotiomycetes</taxon>
        <taxon>Leotiomycetes incertae sedis</taxon>
        <taxon>Myxotrichaceae</taxon>
        <taxon>Oidiodendron</taxon>
    </lineage>
</organism>
<dbReference type="InterPro" id="IPR006598">
    <property type="entry name" value="CAP10"/>
</dbReference>
<keyword evidence="2" id="KW-0812">Transmembrane</keyword>
<evidence type="ECO:0000259" key="3">
    <source>
        <dbReference type="SMART" id="SM00672"/>
    </source>
</evidence>
<dbReference type="Proteomes" id="UP000054321">
    <property type="component" value="Unassembled WGS sequence"/>
</dbReference>